<protein>
    <submittedName>
        <fullName evidence="17">Ionotropic glutamate receptor</fullName>
    </submittedName>
</protein>
<dbReference type="Pfam" id="PF10613">
    <property type="entry name" value="Lig_chan-Glu_bd"/>
    <property type="match status" value="2"/>
</dbReference>
<dbReference type="GO" id="GO:0016020">
    <property type="term" value="C:membrane"/>
    <property type="evidence" value="ECO:0007669"/>
    <property type="project" value="UniProtKB-SubCell"/>
</dbReference>
<keyword evidence="18" id="KW-1185">Reference proteome</keyword>
<feature type="transmembrane region" description="Helical" evidence="15">
    <location>
        <begin position="1844"/>
        <end position="1860"/>
    </location>
</feature>
<dbReference type="PANTHER" id="PTHR34836">
    <property type="entry name" value="OS06G0188250 PROTEIN"/>
    <property type="match status" value="1"/>
</dbReference>
<evidence type="ECO:0000256" key="6">
    <source>
        <dbReference type="ARBA" id="ARBA00022729"/>
    </source>
</evidence>
<dbReference type="Proteomes" id="UP000694240">
    <property type="component" value="Chromosome 2"/>
</dbReference>
<dbReference type="PANTHER" id="PTHR34836:SF1">
    <property type="entry name" value="OS09G0428600 PROTEIN"/>
    <property type="match status" value="1"/>
</dbReference>
<evidence type="ECO:0000259" key="16">
    <source>
        <dbReference type="SMART" id="SM00079"/>
    </source>
</evidence>
<feature type="transmembrane region" description="Helical" evidence="15">
    <location>
        <begin position="696"/>
        <end position="713"/>
    </location>
</feature>
<dbReference type="GO" id="GO:0015276">
    <property type="term" value="F:ligand-gated monoatomic ion channel activity"/>
    <property type="evidence" value="ECO:0007669"/>
    <property type="project" value="InterPro"/>
</dbReference>
<evidence type="ECO:0000256" key="4">
    <source>
        <dbReference type="ARBA" id="ARBA00022448"/>
    </source>
</evidence>
<proteinExistence type="inferred from homology"/>
<keyword evidence="7 15" id="KW-1133">Transmembrane helix</keyword>
<evidence type="ECO:0000256" key="10">
    <source>
        <dbReference type="ARBA" id="ARBA00023170"/>
    </source>
</evidence>
<evidence type="ECO:0000256" key="3">
    <source>
        <dbReference type="ARBA" id="ARBA00011095"/>
    </source>
</evidence>
<evidence type="ECO:0000256" key="15">
    <source>
        <dbReference type="SAM" id="Phobius"/>
    </source>
</evidence>
<evidence type="ECO:0000256" key="7">
    <source>
        <dbReference type="ARBA" id="ARBA00022989"/>
    </source>
</evidence>
<keyword evidence="12" id="KW-1071">Ligand-gated ion channel</keyword>
<comment type="function">
    <text evidence="14">Glutamate-gated receptor that probably acts as a non-selective cation channel. May be involved in light-signal transduction and calcium homeostasis via the regulation of calcium influx into cells.</text>
</comment>
<dbReference type="FunFam" id="3.40.50.2300:FF:000310">
    <property type="entry name" value="Glutamate receptor"/>
    <property type="match status" value="1"/>
</dbReference>
<dbReference type="Pfam" id="PF00060">
    <property type="entry name" value="Lig_chan"/>
    <property type="match status" value="5"/>
</dbReference>
<dbReference type="EMBL" id="JAEFBK010000002">
    <property type="protein sequence ID" value="KAG7637326.1"/>
    <property type="molecule type" value="Genomic_DNA"/>
</dbReference>
<dbReference type="InterPro" id="IPR025755">
    <property type="entry name" value="Ribos_uL4_C_dom"/>
</dbReference>
<evidence type="ECO:0000256" key="11">
    <source>
        <dbReference type="ARBA" id="ARBA00023180"/>
    </source>
</evidence>
<keyword evidence="9 15" id="KW-0472">Membrane</keyword>
<evidence type="ECO:0000313" key="18">
    <source>
        <dbReference type="Proteomes" id="UP000694240"/>
    </source>
</evidence>
<dbReference type="FunFam" id="3.40.190.10:FF:000103">
    <property type="entry name" value="Glutamate receptor"/>
    <property type="match status" value="3"/>
</dbReference>
<feature type="domain" description="Ionotropic glutamate receptor C-terminal" evidence="16">
    <location>
        <begin position="2168"/>
        <end position="2550"/>
    </location>
</feature>
<keyword evidence="8" id="KW-0406">Ion transport</keyword>
<feature type="transmembrane region" description="Helical" evidence="15">
    <location>
        <begin position="938"/>
        <end position="961"/>
    </location>
</feature>
<evidence type="ECO:0000256" key="14">
    <source>
        <dbReference type="ARBA" id="ARBA00049638"/>
    </source>
</evidence>
<evidence type="ECO:0000256" key="1">
    <source>
        <dbReference type="ARBA" id="ARBA00004141"/>
    </source>
</evidence>
<gene>
    <name evidence="17" type="ORF">ISN45_At02g018740</name>
</gene>
<evidence type="ECO:0000313" key="17">
    <source>
        <dbReference type="EMBL" id="KAG7637326.1"/>
    </source>
</evidence>
<feature type="transmembrane region" description="Helical" evidence="15">
    <location>
        <begin position="2294"/>
        <end position="2316"/>
    </location>
</feature>
<dbReference type="InterPro" id="IPR044440">
    <property type="entry name" value="GABAb_receptor_plant_PBP1"/>
</dbReference>
<dbReference type="FunFam" id="3.40.50.2300:FF:000169">
    <property type="entry name" value="Glutamate receptor"/>
    <property type="match status" value="1"/>
</dbReference>
<feature type="transmembrane region" description="Helical" evidence="15">
    <location>
        <begin position="1574"/>
        <end position="1596"/>
    </location>
</feature>
<feature type="transmembrane region" description="Helical" evidence="15">
    <location>
        <begin position="2580"/>
        <end position="2601"/>
    </location>
</feature>
<dbReference type="CDD" id="cd19990">
    <property type="entry name" value="PBP1_GABAb_receptor_plant"/>
    <property type="match status" value="2"/>
</dbReference>
<feature type="domain" description="Ionotropic glutamate receptor C-terminal" evidence="16">
    <location>
        <begin position="529"/>
        <end position="914"/>
    </location>
</feature>
<keyword evidence="5 15" id="KW-0812">Transmembrane</keyword>
<comment type="caution">
    <text evidence="17">The sequence shown here is derived from an EMBL/GenBank/DDBJ whole genome shotgun (WGS) entry which is preliminary data.</text>
</comment>
<dbReference type="InterPro" id="IPR015683">
    <property type="entry name" value="Ionotropic_Glu_rcpt"/>
</dbReference>
<accession>A0A8T2FPK9</accession>
<dbReference type="FunFam" id="3.40.50.2300:FF:000758">
    <property type="entry name" value="Glutamate receptor"/>
    <property type="match status" value="1"/>
</dbReference>
<feature type="transmembrane region" description="Helical" evidence="15">
    <location>
        <begin position="655"/>
        <end position="676"/>
    </location>
</feature>
<keyword evidence="6" id="KW-0732">Signal</keyword>
<evidence type="ECO:0000256" key="2">
    <source>
        <dbReference type="ARBA" id="ARBA00008685"/>
    </source>
</evidence>
<evidence type="ECO:0000256" key="9">
    <source>
        <dbReference type="ARBA" id="ARBA00023136"/>
    </source>
</evidence>
<feature type="transmembrane region" description="Helical" evidence="15">
    <location>
        <begin position="756"/>
        <end position="778"/>
    </location>
</feature>
<feature type="transmembrane region" description="Helical" evidence="15">
    <location>
        <begin position="1608"/>
        <end position="1626"/>
    </location>
</feature>
<dbReference type="FunFam" id="3.40.50.2300:FF:000081">
    <property type="entry name" value="Glutamate receptor"/>
    <property type="match status" value="2"/>
</dbReference>
<dbReference type="InterPro" id="IPR019594">
    <property type="entry name" value="Glu/Gly-bd"/>
</dbReference>
<evidence type="ECO:0000256" key="8">
    <source>
        <dbReference type="ARBA" id="ARBA00023065"/>
    </source>
</evidence>
<comment type="subunit">
    <text evidence="3">May form heteromers.</text>
</comment>
<comment type="similarity">
    <text evidence="2">Belongs to the glutamate-gated ion channel (TC 1.A.10.1) family.</text>
</comment>
<feature type="domain" description="Ionotropic glutamate receptor C-terminal" evidence="16">
    <location>
        <begin position="1448"/>
        <end position="1798"/>
    </location>
</feature>
<dbReference type="Pfam" id="PF01094">
    <property type="entry name" value="ANF_receptor"/>
    <property type="match status" value="3"/>
</dbReference>
<sequence>MNADLAMIINSDEVQIVVRPIEKDAKSAVLKKNPLKNVMLKLNPYAKTARRMSLLAAAERVKSKKEKLERKRNPSQSQMRNKRVLFVLLLFFFVNFSRGRQNNIRTEVNVGVVTDVGMMHSDIEMFCINMSLADFYSSRPQFRTRLVINVGDSRDDVVGAAAAALQLIKNSQVKAILGPRNSMQANFLVEIGKKSWVPIISYSATSPFLKSLHSPYFFRATYEDSSQVNAIQAIIKLFGWREAVPVYIDNTFGEGIMPRLTDALQEIDVRIAYRSVIALDATDHEISVELLKMMTRPTRVFIVHMYSSLASRFFIKAKEMGLMKPGYVWILTNGVTDDLSSIDETGIEAMDGVLGIKTYIRKSEDLDKFRSRWRKIFPRMELNVYGLWAYDAITALAMAIEEAGIDNMTFSNADPGKNVSELEALGLSQFGPKLLQTLSTIQFRGLAGDFCFVNGQLQPSVFEIVNVIGTGVRSVGFWTEENGLVKKLEQQPSCMSNLSTWNDHLKYIIWPGEAGSIPTGSKIPTNDKRLRIGVPKRIGFTDLVKVTRDPLTNSTIVTGFCIDYFEAVVQAMPYDVSYEFIPFEKPNGEPAGSYNDLVHQVYLGRYDAVVGDTTILTKRSLYVEFTLPFIKSGVGLVVSIEDQVKRDSVPFLKPLSWELWLTSFVLFFLIGFTVWALEHRDNPDFHGPPNYQASTILWFAFSTMVFAPSTLNLPSPSTSLHILKFLYISTSQILMLTLKLLSAGERVYSFEARVLVITWYFIVLVLTLSYTASLASLLTSQQLNPTITSMSSLLQRGERVGYQRTSFILGNLKDTGFPQSSLVPFDTAEECDELLSKGSKKGGVSAAFLEIPYLRIFLSNYCNTYKIVEVPFKVDGFGFVFPIGSPLVADISRAILKVEESPKAKELEHAWFRKKEESCSASDRFYFLIPMQLGVQSFWGLFVIAFVTCFLTLGKLTFSFIKNKLTDLWKEYVFKLVAGNNQASINYHLKEDKKNPQMSAKIFFCFLLFFLLCLESSRGQNNGKTQVNIGVVTDVGTSYPDVAMLCINMSLVDFYSSRPQFQTRLVVNVGDSKNDVLGAATAAIELIKNKQVKAILGPWTSMQAHFLIEIGQKSRVPVVSYSATSPSLTSLRSAYFFRATYEDSSQVHAIKAIIKLFGWREVVPVYIDNTFGEGIMPRLTDALQDINVRIPYRSVIPLNATDQEISVELLKMMNMPTRVFIVHMSSSLASRVFIKAKELGLMKPGYVWILTNGVIDGLRSINETGIEAMEGVLGIKTYIRKSKDLEKFRSRWKRRFPHMELNVYGLWAYDATTALAMAIEEAGINNMTFSNVDTGRNVSELDGLGLSQFGPKLLQALSTVQFKGLAGDFHFVSKQLQPSVFEIVNMIGTGERSIGFWTEGNGLVKKLDKEPRSIGTLSTWQDHLKHIIWPGEASSVPKGWEIPTNGKKLRIGVPKRIGFTDLVKVTRDPITNSTVVKGFCIDFFEAVIQAMPYDVSYEFIPFEKPNGEPAGNHNDLVYQVYLGQVDAVVGDTTILANRSSSVDFTLPFMKSGVGLIVPLKDEVKRDKFSFLKPLSIELWLTTLVFFFLVGISVWTLEHRVNPDFRGPANYQASTIFWFAFSTMVFAPRERVLSFGARALVVTWYFVLLVLTQSYTASLASLLTSQQLNPTITSMSSLLHRGETVGYQRTSFILGKLNETGFPQSSLVPFDTAEECDELLKKGPKNGGVAAAFLGTPYVRLFLGQYCNTYKMVEEPFNVDGFGFVFPIGSPLVADVSRAILKVAESPKAVELEHAWFKKKEQSCPDPVTNPDSNPTVTAIQLGIQNHLETHFALKRNPKMRNKKVFFFILLFLFFSFKIEFGRGQHNERTKVNVGVVTDVGTSYSDATMLCINMSLADFYSSRPQFRTRLVVNVGDSKDDVIGAASAAIELIKNNKVKAILGPLTSMQAHFLVEIGQKSQVPIISYSATSPFLTSLRSPYFFRATFEDSSQVNAIKAIIKLFGWREAVPVYVDNTFGEGIMPRLTDALQEINVRIPYRSVIALNATDQEISLELLKMMTMSTRVFIVHMYPSLASRVFINAREIGLMKPGYVWILTNSVTDDLTWMNETEVEAMEGVLGVKTYVQKSKELDKFRTTKHMYWQDHLKQIIWPGEANSVPKGWEIPMNGMRLRIRVPKRKGYTDLVKVTRDTITNSPVVTGFCIDFFEVVIRAMPYNISYDFIPFENPDGKPAGDYNALVYQVYVGKYDAVVGDTTILANRSSYVDFTFPFIKSGVGLIVHVEDQVKRDSISFLKPLTWKLWITSFFFFFLIGFTVWVVEHRVNPDFRGPPEFQASTIFWYAFSTMVFAPSKFQSPILHISTYSDCYIFSFLNAYSLELRIVGERVFSFGARLLVITWYFVVLLLTQSYTASLASLLTSRLLDPTITSMRSLLEKGENVGYPRTSFIFGKLKESGFTRSSLIPFDSAEDCDKLLRKGPEKGGIAATFLEVPYMRLFLGQYCNAYQMVEEPFSVDGFGFVFPIGSPLVADVSRAILKVAESPKGKELELAWFRKKDETCPNPVTTADPNPSISSRQLGVDSFSVLFLIAFLMCVFTLGKFTFFFVKANQDNSLWQEFHKPDEISYINYVEKCPCLLNEEAPVEDVVNPPADDIHQDPREQL</sequence>
<keyword evidence="4" id="KW-0813">Transport</keyword>
<reference evidence="17 18" key="1">
    <citation type="submission" date="2020-12" db="EMBL/GenBank/DDBJ databases">
        <title>Concerted genomic and epigenomic changes stabilize Arabidopsis allopolyploids.</title>
        <authorList>
            <person name="Chen Z."/>
        </authorList>
    </citation>
    <scope>NUCLEOTIDE SEQUENCE [LARGE SCALE GENOMIC DNA]</scope>
    <source>
        <strain evidence="17">Allo738</strain>
        <tissue evidence="17">Leaf</tissue>
    </source>
</reference>
<organism evidence="17 18">
    <name type="scientific">Arabidopsis thaliana x Arabidopsis arenosa</name>
    <dbReference type="NCBI Taxonomy" id="1240361"/>
    <lineage>
        <taxon>Eukaryota</taxon>
        <taxon>Viridiplantae</taxon>
        <taxon>Streptophyta</taxon>
        <taxon>Embryophyta</taxon>
        <taxon>Tracheophyta</taxon>
        <taxon>Spermatophyta</taxon>
        <taxon>Magnoliopsida</taxon>
        <taxon>eudicotyledons</taxon>
        <taxon>Gunneridae</taxon>
        <taxon>Pentapetalae</taxon>
        <taxon>rosids</taxon>
        <taxon>malvids</taxon>
        <taxon>Brassicales</taxon>
        <taxon>Brassicaceae</taxon>
        <taxon>Camelineae</taxon>
        <taxon>Arabidopsis</taxon>
    </lineage>
</organism>
<feature type="transmembrane region" description="Helical" evidence="15">
    <location>
        <begin position="1638"/>
        <end position="1662"/>
    </location>
</feature>
<feature type="transmembrane region" description="Helical" evidence="15">
    <location>
        <begin position="2393"/>
        <end position="2419"/>
    </location>
</feature>
<keyword evidence="10 17" id="KW-0675">Receptor</keyword>
<dbReference type="SMART" id="SM00079">
    <property type="entry name" value="PBPe"/>
    <property type="match status" value="3"/>
</dbReference>
<dbReference type="FunFam" id="1.10.287.70:FF:000037">
    <property type="entry name" value="Glutamate receptor"/>
    <property type="match status" value="1"/>
</dbReference>
<dbReference type="CDD" id="cd13686">
    <property type="entry name" value="GluR_Plant"/>
    <property type="match status" value="3"/>
</dbReference>
<comment type="subcellular location">
    <subcellularLocation>
        <location evidence="1">Membrane</location>
        <topology evidence="1">Multi-pass membrane protein</topology>
    </subcellularLocation>
</comment>
<keyword evidence="13" id="KW-0407">Ion channel</keyword>
<dbReference type="FunFam" id="3.40.190.10:FF:000276">
    <property type="entry name" value="Glutamate receptor 2.3"/>
    <property type="match status" value="1"/>
</dbReference>
<evidence type="ECO:0000256" key="12">
    <source>
        <dbReference type="ARBA" id="ARBA00023286"/>
    </source>
</evidence>
<dbReference type="InterPro" id="IPR001320">
    <property type="entry name" value="Iontro_rcpt_C"/>
</dbReference>
<keyword evidence="11" id="KW-0325">Glycoprotein</keyword>
<name>A0A8T2FPK9_9BRAS</name>
<dbReference type="InterPro" id="IPR001828">
    <property type="entry name" value="ANF_lig-bd_rcpt"/>
</dbReference>
<evidence type="ECO:0000256" key="5">
    <source>
        <dbReference type="ARBA" id="ARBA00022692"/>
    </source>
</evidence>
<dbReference type="Pfam" id="PF14374">
    <property type="entry name" value="Ribos_L4_asso_C"/>
    <property type="match status" value="1"/>
</dbReference>
<evidence type="ECO:0000256" key="13">
    <source>
        <dbReference type="ARBA" id="ARBA00023303"/>
    </source>
</evidence>